<protein>
    <submittedName>
        <fullName evidence="1">Uncharacterized protein</fullName>
    </submittedName>
</protein>
<gene>
    <name evidence="1" type="ORF">S06H3_17402</name>
</gene>
<dbReference type="AlphaFoldDB" id="X1LMB2"/>
<sequence length="40" mass="4599">KDIDKLEDIAEKFCAFINNCGVKALEDAQSRIKLNCYELH</sequence>
<name>X1LMB2_9ZZZZ</name>
<comment type="caution">
    <text evidence="1">The sequence shown here is derived from an EMBL/GenBank/DDBJ whole genome shotgun (WGS) entry which is preliminary data.</text>
</comment>
<dbReference type="EMBL" id="BARV01008692">
    <property type="protein sequence ID" value="GAI06951.1"/>
    <property type="molecule type" value="Genomic_DNA"/>
</dbReference>
<organism evidence="1">
    <name type="scientific">marine sediment metagenome</name>
    <dbReference type="NCBI Taxonomy" id="412755"/>
    <lineage>
        <taxon>unclassified sequences</taxon>
        <taxon>metagenomes</taxon>
        <taxon>ecological metagenomes</taxon>
    </lineage>
</organism>
<proteinExistence type="predicted"/>
<reference evidence="1" key="1">
    <citation type="journal article" date="2014" name="Front. Microbiol.">
        <title>High frequency of phylogenetically diverse reductive dehalogenase-homologous genes in deep subseafloor sedimentary metagenomes.</title>
        <authorList>
            <person name="Kawai M."/>
            <person name="Futagami T."/>
            <person name="Toyoda A."/>
            <person name="Takaki Y."/>
            <person name="Nishi S."/>
            <person name="Hori S."/>
            <person name="Arai W."/>
            <person name="Tsubouchi T."/>
            <person name="Morono Y."/>
            <person name="Uchiyama I."/>
            <person name="Ito T."/>
            <person name="Fujiyama A."/>
            <person name="Inagaki F."/>
            <person name="Takami H."/>
        </authorList>
    </citation>
    <scope>NUCLEOTIDE SEQUENCE</scope>
    <source>
        <strain evidence="1">Expedition CK06-06</strain>
    </source>
</reference>
<accession>X1LMB2</accession>
<evidence type="ECO:0000313" key="1">
    <source>
        <dbReference type="EMBL" id="GAI06951.1"/>
    </source>
</evidence>
<feature type="non-terminal residue" evidence="1">
    <location>
        <position position="1"/>
    </location>
</feature>